<feature type="compositionally biased region" description="Basic and acidic residues" evidence="1">
    <location>
        <begin position="762"/>
        <end position="777"/>
    </location>
</feature>
<dbReference type="OrthoDB" id="5559380at2759"/>
<evidence type="ECO:0000256" key="1">
    <source>
        <dbReference type="SAM" id="MobiDB-lite"/>
    </source>
</evidence>
<dbReference type="Proteomes" id="UP000078561">
    <property type="component" value="Unassembled WGS sequence"/>
</dbReference>
<dbReference type="GO" id="GO:0005816">
    <property type="term" value="C:spindle pole body"/>
    <property type="evidence" value="ECO:0007669"/>
    <property type="project" value="TreeGrafter"/>
</dbReference>
<feature type="compositionally biased region" description="Low complexity" evidence="1">
    <location>
        <begin position="551"/>
        <end position="563"/>
    </location>
</feature>
<dbReference type="GO" id="GO:0043332">
    <property type="term" value="C:mating projection tip"/>
    <property type="evidence" value="ECO:0007669"/>
    <property type="project" value="TreeGrafter"/>
</dbReference>
<feature type="compositionally biased region" description="Polar residues" evidence="1">
    <location>
        <begin position="507"/>
        <end position="527"/>
    </location>
</feature>
<evidence type="ECO:0000313" key="3">
    <source>
        <dbReference type="Proteomes" id="UP000078561"/>
    </source>
</evidence>
<dbReference type="GO" id="GO:0005938">
    <property type="term" value="C:cell cortex"/>
    <property type="evidence" value="ECO:0007669"/>
    <property type="project" value="TreeGrafter"/>
</dbReference>
<name>A0A168P143_ABSGL</name>
<dbReference type="InParanoid" id="A0A168P143"/>
<dbReference type="PANTHER" id="PTHR37271">
    <property type="entry name" value="KARYOGAMY PROTEIN KAR9"/>
    <property type="match status" value="1"/>
</dbReference>
<feature type="compositionally biased region" description="Low complexity" evidence="1">
    <location>
        <begin position="378"/>
        <end position="390"/>
    </location>
</feature>
<accession>A0A168P143</accession>
<dbReference type="EMBL" id="LT553527">
    <property type="protein sequence ID" value="SAM01587.1"/>
    <property type="molecule type" value="Genomic_DNA"/>
</dbReference>
<reference evidence="2" key="1">
    <citation type="submission" date="2016-04" db="EMBL/GenBank/DDBJ databases">
        <authorList>
            <person name="Evans L.H."/>
            <person name="Alamgir A."/>
            <person name="Owens N."/>
            <person name="Weber N.D."/>
            <person name="Virtaneva K."/>
            <person name="Barbian K."/>
            <person name="Babar A."/>
            <person name="Rosenke K."/>
        </authorList>
    </citation>
    <scope>NUCLEOTIDE SEQUENCE [LARGE SCALE GENOMIC DNA]</scope>
    <source>
        <strain evidence="2">CBS 101.48</strain>
    </source>
</reference>
<feature type="compositionally biased region" description="Polar residues" evidence="1">
    <location>
        <begin position="715"/>
        <end position="728"/>
    </location>
</feature>
<dbReference type="AlphaFoldDB" id="A0A168P143"/>
<gene>
    <name evidence="2" type="primary">ABSGL_07328.1 scaffold 8717</name>
</gene>
<feature type="compositionally biased region" description="Polar residues" evidence="1">
    <location>
        <begin position="564"/>
        <end position="587"/>
    </location>
</feature>
<dbReference type="STRING" id="4829.A0A168P143"/>
<sequence length="1102" mass="123577">MTLISSIQPFDNSGKTKDDVGLGSTWSKLDGLHLIEEDVMGFLTRHEEGFSYNTMVDKFDGIKAKLTLWMESAHLAIFTVEQKVNDGALVTYSALHPLQTKMAEMETLMAGHFGDIGDWMDEKFDDTSNMAMYDMDDNDATVALATKRMAFKMGITKLQSEWSGLHHFMASVTKQVESANEKRELLVLMETIMLDIDDLTSTIFEYQEKRHLGLTTTGNDNTSLKDETLLANIDQRVKPVFQNVENVYTRMNSTMRSLDEHDSGILVRKHRLVQEKWECLRIEIDGLKDELKEDRWLSVFRQVADQVDAMINGLNKTVQECYSAIQQIIDWYELVQQQQQQHYGSNISNISPSSPHSPSAFDKISKTFLRSFPRSHQSSASGTSSASGSTIVSPPPPPPLDRDKLRLVEKNFEDKNSLYTPSIDRMLSMLGNGIASRVTKDDATCKRQSAMVSQWQQLKATINDLRMHDLPNVERYLVDTPHSPASSIQSDRSQHGMWRSIRRRTSNQDSIASSDFNPRVRSASTINGLPRMNLPASQHEDYRRVRSVTPSSGSKQQYQQSSKAYNRQQRTTSPLHFSSHPSSTTYHHNSRIIRPSTSESSSLGSGTPSFRPTLGARKSLTPTRPAWNTSIKPDKPEFSSLEPLWKGETRAIASRMDDTSTRQSLQQRKSHVPRPPSAQQQHPHTKGASFMKPTKSTILRKRSSSVEPPDISRPKTPTRTKGQPSAVISNGRRTKTPTSTTTGSNQLYHHLPPRPKSSLARQESHDYLPYVDRDRYHGTKSPIRRSGTPSLIPRPKTPTTVHKEFLRSTSPSAIPRPRSSLRQANSTIPPVPSLPRHLERPSIHLLKVGSLNKEDICENGDHDDGYSTSSHSPCRFPDSSLPVPSLFNSHDTPPHLYQQQQHIIPHQHSLQTPRSSVIINAPTTPADPSKQQRKRELLKKRSMPALAIQRSGSPFQSSSPRTTPAVRTTTASHSPSPHAPSRQQQGYYSEDDDEDQDGTMSHDPPHPIYTGDPRDPLDMEVATILNASPIAMHCQKSPQGAGKYLFGNEMNPTVGKKLYTCKLISYNGRRQRQGSAIHQNKVLVRVGGGKSTMGALIQERTN</sequence>
<evidence type="ECO:0008006" key="4">
    <source>
        <dbReference type="Google" id="ProtNLM"/>
    </source>
</evidence>
<feature type="region of interest" description="Disordered" evidence="1">
    <location>
        <begin position="374"/>
        <end position="403"/>
    </location>
</feature>
<feature type="compositionally biased region" description="Low complexity" evidence="1">
    <location>
        <begin position="595"/>
        <end position="609"/>
    </location>
</feature>
<feature type="region of interest" description="Disordered" evidence="1">
    <location>
        <begin position="503"/>
        <end position="837"/>
    </location>
</feature>
<proteinExistence type="predicted"/>
<organism evidence="2">
    <name type="scientific">Absidia glauca</name>
    <name type="common">Pin mould</name>
    <dbReference type="NCBI Taxonomy" id="4829"/>
    <lineage>
        <taxon>Eukaryota</taxon>
        <taxon>Fungi</taxon>
        <taxon>Fungi incertae sedis</taxon>
        <taxon>Mucoromycota</taxon>
        <taxon>Mucoromycotina</taxon>
        <taxon>Mucoromycetes</taxon>
        <taxon>Mucorales</taxon>
        <taxon>Cunninghamellaceae</taxon>
        <taxon>Absidia</taxon>
    </lineage>
</organism>
<evidence type="ECO:0000313" key="2">
    <source>
        <dbReference type="EMBL" id="SAM01587.1"/>
    </source>
</evidence>
<feature type="compositionally biased region" description="Basic residues" evidence="1">
    <location>
        <begin position="931"/>
        <end position="942"/>
    </location>
</feature>
<dbReference type="GO" id="GO:0030473">
    <property type="term" value="P:nuclear migration along microtubule"/>
    <property type="evidence" value="ECO:0007669"/>
    <property type="project" value="TreeGrafter"/>
</dbReference>
<dbReference type="GO" id="GO:0051293">
    <property type="term" value="P:establishment of spindle localization"/>
    <property type="evidence" value="ECO:0007669"/>
    <property type="project" value="TreeGrafter"/>
</dbReference>
<protein>
    <recommendedName>
        <fullName evidence="4">GAR domain-containing protein</fullName>
    </recommendedName>
</protein>
<dbReference type="PANTHER" id="PTHR37271:SF1">
    <property type="entry name" value="KARYOGAMY PROTEIN KAR9"/>
    <property type="match status" value="1"/>
</dbReference>
<feature type="region of interest" description="Disordered" evidence="1">
    <location>
        <begin position="919"/>
        <end position="1016"/>
    </location>
</feature>
<feature type="compositionally biased region" description="Polar residues" evidence="1">
    <location>
        <begin position="620"/>
        <end position="631"/>
    </location>
</feature>
<feature type="compositionally biased region" description="Low complexity" evidence="1">
    <location>
        <begin position="957"/>
        <end position="985"/>
    </location>
</feature>
<feature type="compositionally biased region" description="Basic and acidic residues" evidence="1">
    <location>
        <begin position="645"/>
        <end position="660"/>
    </location>
</feature>
<keyword evidence="3" id="KW-1185">Reference proteome</keyword>
<dbReference type="InterPro" id="IPR013889">
    <property type="entry name" value="Karyogamy_KAR9"/>
</dbReference>
<dbReference type="Pfam" id="PF08580">
    <property type="entry name" value="KAR9"/>
    <property type="match status" value="2"/>
</dbReference>